<name>A0A812X8J2_SYMPI</name>
<evidence type="ECO:0000313" key="1">
    <source>
        <dbReference type="EMBL" id="CAE7723712.1"/>
    </source>
</evidence>
<keyword evidence="2" id="KW-1185">Reference proteome</keyword>
<reference evidence="1" key="1">
    <citation type="submission" date="2021-02" db="EMBL/GenBank/DDBJ databases">
        <authorList>
            <person name="Dougan E. K."/>
            <person name="Rhodes N."/>
            <person name="Thang M."/>
            <person name="Chan C."/>
        </authorList>
    </citation>
    <scope>NUCLEOTIDE SEQUENCE</scope>
</reference>
<dbReference type="OrthoDB" id="421209at2759"/>
<evidence type="ECO:0000313" key="2">
    <source>
        <dbReference type="Proteomes" id="UP000649617"/>
    </source>
</evidence>
<dbReference type="Gene3D" id="3.80.10.10">
    <property type="entry name" value="Ribonuclease Inhibitor"/>
    <property type="match status" value="1"/>
</dbReference>
<dbReference type="AlphaFoldDB" id="A0A812X8J2"/>
<sequence>MGSGASGARNNDVAQPKELINPKLEEVHTELLGGGCIIHEVENRAITIQQLQDLVRNVETKVKEEKWVSTSPQALKPVKLKAKSVNLYDLVAWLVKPATAARRCSYVELVATGPQPTRWFTSHWWGEPVFQFVTCVVKHSEQRRLGIKAAYWVCAYANNQWDLASDLVANPAESSFRRALDVAEGTLSILDGSAIAYSRVWCNYEMFVTLEKAKSASHLFDIYTFHAHQPRGITDGITEGDMRGASWWWEDRKWTREKNFPVNLAQAAMQARVELAEASVDMDRIHILNAIVGAEDLNQTPPLEHECYDFVNTTLHARFALATFKLALEAGLPLESHVRVISYSHIARIDLSFRSSEVLSDHVLMQLSSSLPSTLRELSLNVVACKQLSNQGIQALAHALHQLPLESLHLDLAKNVLTDAAVQALAASHGSTLKHLWLSLGHLASLTDVSGECVASALPTGLKTLFLAFVGCRQITGKTLASLSKSIPPTATHLHLLFGDCHLLDDAASVQLFSGLPQGLLELELDFWACSQLTQAMLEALGAKLPSTVSRLELTMGEIPAISGVYGRRYAKRELKETPPVLLQALGHTNVSIEYLA</sequence>
<organism evidence="1 2">
    <name type="scientific">Symbiodinium pilosum</name>
    <name type="common">Dinoflagellate</name>
    <dbReference type="NCBI Taxonomy" id="2952"/>
    <lineage>
        <taxon>Eukaryota</taxon>
        <taxon>Sar</taxon>
        <taxon>Alveolata</taxon>
        <taxon>Dinophyceae</taxon>
        <taxon>Suessiales</taxon>
        <taxon>Symbiodiniaceae</taxon>
        <taxon>Symbiodinium</taxon>
    </lineage>
</organism>
<dbReference type="Proteomes" id="UP000649617">
    <property type="component" value="Unassembled WGS sequence"/>
</dbReference>
<dbReference type="SUPFAM" id="SSF52047">
    <property type="entry name" value="RNI-like"/>
    <property type="match status" value="1"/>
</dbReference>
<comment type="caution">
    <text evidence="1">The sequence shown here is derived from an EMBL/GenBank/DDBJ whole genome shotgun (WGS) entry which is preliminary data.</text>
</comment>
<accession>A0A812X8J2</accession>
<dbReference type="InterPro" id="IPR032675">
    <property type="entry name" value="LRR_dom_sf"/>
</dbReference>
<protein>
    <submittedName>
        <fullName evidence="1">Uncharacterized protein</fullName>
    </submittedName>
</protein>
<dbReference type="EMBL" id="CAJNIZ010045560">
    <property type="protein sequence ID" value="CAE7723712.1"/>
    <property type="molecule type" value="Genomic_DNA"/>
</dbReference>
<gene>
    <name evidence="1" type="ORF">SPIL2461_LOCUS20665</name>
</gene>
<proteinExistence type="predicted"/>